<gene>
    <name evidence="1" type="ORF">IMZ28_00675</name>
</gene>
<sequence>MKNLYFKQLLLLSNSQKSANLFEFKKGYNLITANDNSVGKSTLVKLLLWAMGCEPELDGTWKSLDCKVLLHFSINEINYSVLRDANLIYLKEGDKDFIKFTSISGDYSKVFSQLVDFKVLLPDRSEDTQLITPPPAYYFLPFYIDQKRSWAKAWDNFEKLTQLANWNPTVIKYHVGYLQAKHFEYEEEYHIEQKKIKEYMHEVEKIDYALEVVTSHTINAGNTEVTLDSTVFEDMTQEIQKELLDLSNQQEDILNNLSNVMSDKAYLEHQKSLAEHLMKELDKDYVFSVENIDSDEVECPLCGVIHENSLVNRASILSDKEQANEQLITIDSKLKTVNNKIINLRKKSTDIKSKINEINAKYTVTDESKQLQLNEVIETFAYQSIDRNIKETKKEKLLDIEDCKENQKSIKKDQSKLLPKERKDDINNAFMDLLKTYIKILDVEELSLAKVNTPLNYNPIIKEGGAAEGARGILAYYLAIYSLSDMYADEVISPLIIDTPNQQEQSHKNYENIMKLITTKIPSDKQVIMCAMENNILKEYEEQANIINLDKSKLLKKSKYTQIKTIFDEIEG</sequence>
<accession>A0A7M1S4B6</accession>
<keyword evidence="2" id="KW-1185">Reference proteome</keyword>
<organism evidence="1 2">
    <name type="scientific">Sulfurovum indicum</name>
    <dbReference type="NCBI Taxonomy" id="2779528"/>
    <lineage>
        <taxon>Bacteria</taxon>
        <taxon>Pseudomonadati</taxon>
        <taxon>Campylobacterota</taxon>
        <taxon>Epsilonproteobacteria</taxon>
        <taxon>Campylobacterales</taxon>
        <taxon>Sulfurovaceae</taxon>
        <taxon>Sulfurovum</taxon>
    </lineage>
</organism>
<dbReference type="Proteomes" id="UP000595074">
    <property type="component" value="Chromosome"/>
</dbReference>
<dbReference type="InterPro" id="IPR027417">
    <property type="entry name" value="P-loop_NTPase"/>
</dbReference>
<protein>
    <recommendedName>
        <fullName evidence="3">Rad50/SbcC-type AAA domain-containing protein</fullName>
    </recommendedName>
</protein>
<proteinExistence type="predicted"/>
<dbReference type="RefSeq" id="WP_197548737.1">
    <property type="nucleotide sequence ID" value="NZ_CP063164.1"/>
</dbReference>
<name>A0A7M1S4B6_9BACT</name>
<dbReference type="Gene3D" id="3.40.50.300">
    <property type="entry name" value="P-loop containing nucleotide triphosphate hydrolases"/>
    <property type="match status" value="1"/>
</dbReference>
<dbReference type="KEGG" id="sinu:IMZ28_00675"/>
<reference evidence="1 2" key="1">
    <citation type="submission" date="2020-10" db="EMBL/GenBank/DDBJ databases">
        <title>The genome of sulfurovum sp.</title>
        <authorList>
            <person name="Xie S."/>
            <person name="Shao Z."/>
            <person name="Jiang L."/>
        </authorList>
    </citation>
    <scope>NUCLEOTIDE SEQUENCE [LARGE SCALE GENOMIC DNA]</scope>
    <source>
        <strain evidence="1 2">ST-419</strain>
    </source>
</reference>
<dbReference type="AlphaFoldDB" id="A0A7M1S4B6"/>
<evidence type="ECO:0008006" key="3">
    <source>
        <dbReference type="Google" id="ProtNLM"/>
    </source>
</evidence>
<evidence type="ECO:0000313" key="1">
    <source>
        <dbReference type="EMBL" id="QOR62034.1"/>
    </source>
</evidence>
<dbReference type="EMBL" id="CP063164">
    <property type="protein sequence ID" value="QOR62034.1"/>
    <property type="molecule type" value="Genomic_DNA"/>
</dbReference>
<evidence type="ECO:0000313" key="2">
    <source>
        <dbReference type="Proteomes" id="UP000595074"/>
    </source>
</evidence>